<comment type="subcellular location">
    <subcellularLocation>
        <location evidence="10">Chromosome</location>
        <location evidence="10">Centromere</location>
        <location evidence="10">Kinetochore</location>
    </subcellularLocation>
    <subcellularLocation>
        <location evidence="10">Nucleus</location>
    </subcellularLocation>
</comment>
<feature type="coiled-coil region" evidence="11">
    <location>
        <begin position="392"/>
        <end position="471"/>
    </location>
</feature>
<organism evidence="14 15">
    <name type="scientific">Halteria grandinella</name>
    <dbReference type="NCBI Taxonomy" id="5974"/>
    <lineage>
        <taxon>Eukaryota</taxon>
        <taxon>Sar</taxon>
        <taxon>Alveolata</taxon>
        <taxon>Ciliophora</taxon>
        <taxon>Intramacronucleata</taxon>
        <taxon>Spirotrichea</taxon>
        <taxon>Stichotrichia</taxon>
        <taxon>Sporadotrichida</taxon>
        <taxon>Halteriidae</taxon>
        <taxon>Halteria</taxon>
    </lineage>
</organism>
<dbReference type="AlphaFoldDB" id="A0A8J8NVW1"/>
<dbReference type="InterPro" id="IPR038273">
    <property type="entry name" value="Ndc80_sf"/>
</dbReference>
<dbReference type="EMBL" id="RRYP01004778">
    <property type="protein sequence ID" value="TNV82587.1"/>
    <property type="molecule type" value="Genomic_DNA"/>
</dbReference>
<dbReference type="InterPro" id="IPR055260">
    <property type="entry name" value="Ndc80_CH"/>
</dbReference>
<sequence length="758" mass="87384">MQKRRDLLLGKPQQSGRASSQPPAIGQQQPQRPQYQYTLPQVGAHTNYSHSQDTRLSNNPNQQQSQYQARLSNQPLALHSNLKSRQTLTLIRPPTLAPSAHRPSTANLLHPAMPTAKPNSLGKLSMLPSYKGGMMQKQQHSMEQVDFSRPEKYVREILDFLQSVTITTSDLNFQKSYKNLSGTDAQTLIYNLLKQVAPNLQRPFKFDLADMHALFGSLQYPYHPIRNDAITAVGAPSSIGFLMRAIFWLYQVVKVYFLEKRVAEDENGDIREQQNESGDEDMAMLAGNELNEDEDSDELSKIERQYLEEHPEEKVFKELLNEALQYASYKEPPQLSFSLQNQVRPFIRPLNSLLLHEYQEFLHQQYEVDQELVFKSVCQMMYQKIELQREAIVDKEQKVAHLKLLNRQLEESLPNLEHTQQLINDTLDQKQSIEQKREGMLRMQELKRQRIEQLKGKVDAQKGKLMQVRQDTENVKQKVRLQPITKQEYVETVQETEGLKRQIAECEGEIKGADETTRVTEKQIAQMQNEISNQTHSVNHLLLTLKLQKPKDGQHPSAEKKMKGYSTGIHVEMDPKAGLMNQGKIERERDLQPLVEDMKQKWKGKIQELNNAKDKVSMEIVQSELHNRDLGEQVQRLNQQLLQHQATSSESAMREYKAVSDELDLNSKEIDSLKRTIDDKEREVAALLQELKHVASQRAQSEAKYEKESREIAVHIEEMVGELRVFRGEMRSIIGGIRDEVAGYESSLNKAFDGNYQQ</sequence>
<evidence type="ECO:0000256" key="2">
    <source>
        <dbReference type="ARBA" id="ARBA00022454"/>
    </source>
</evidence>
<comment type="similarity">
    <text evidence="1 10">Belongs to the NDC80/HEC1 family.</text>
</comment>
<feature type="compositionally biased region" description="Polar residues" evidence="12">
    <location>
        <begin position="44"/>
        <end position="56"/>
    </location>
</feature>
<dbReference type="GO" id="GO:0051301">
    <property type="term" value="P:cell division"/>
    <property type="evidence" value="ECO:0007669"/>
    <property type="project" value="UniProtKB-UniRule"/>
</dbReference>
<evidence type="ECO:0000256" key="4">
    <source>
        <dbReference type="ARBA" id="ARBA00022776"/>
    </source>
</evidence>
<feature type="region of interest" description="Disordered" evidence="12">
    <location>
        <begin position="93"/>
        <end position="121"/>
    </location>
</feature>
<dbReference type="OrthoDB" id="10639300at2759"/>
<keyword evidence="3 10" id="KW-0132">Cell division</keyword>
<keyword evidence="4 10" id="KW-0498">Mitosis</keyword>
<dbReference type="GO" id="GO:0005634">
    <property type="term" value="C:nucleus"/>
    <property type="evidence" value="ECO:0007669"/>
    <property type="project" value="UniProtKB-SubCell"/>
</dbReference>
<keyword evidence="15" id="KW-1185">Reference proteome</keyword>
<evidence type="ECO:0000256" key="7">
    <source>
        <dbReference type="ARBA" id="ARBA00023242"/>
    </source>
</evidence>
<evidence type="ECO:0000259" key="13">
    <source>
        <dbReference type="Pfam" id="PF03801"/>
    </source>
</evidence>
<evidence type="ECO:0000256" key="6">
    <source>
        <dbReference type="ARBA" id="ARBA00023054"/>
    </source>
</evidence>
<evidence type="ECO:0000256" key="12">
    <source>
        <dbReference type="SAM" id="MobiDB-lite"/>
    </source>
</evidence>
<evidence type="ECO:0000256" key="5">
    <source>
        <dbReference type="ARBA" id="ARBA00022838"/>
    </source>
</evidence>
<comment type="function">
    <text evidence="10">Acts as a component of the essential kinetochore-associated NDC80 complex, which is required for chromosome segregation and spindle checkpoint activity.</text>
</comment>
<gene>
    <name evidence="14" type="ORF">FGO68_gene6249</name>
</gene>
<dbReference type="GO" id="GO:0051315">
    <property type="term" value="P:attachment of mitotic spindle microtubules to kinetochore"/>
    <property type="evidence" value="ECO:0007669"/>
    <property type="project" value="UniProtKB-UniRule"/>
</dbReference>
<accession>A0A8J8NVW1</accession>
<keyword evidence="5 10" id="KW-0995">Kinetochore</keyword>
<keyword evidence="9 10" id="KW-0137">Centromere</keyword>
<keyword evidence="2 10" id="KW-0158">Chromosome</keyword>
<evidence type="ECO:0000256" key="10">
    <source>
        <dbReference type="RuleBase" id="RU368072"/>
    </source>
</evidence>
<dbReference type="GO" id="GO:0031262">
    <property type="term" value="C:Ndc80 complex"/>
    <property type="evidence" value="ECO:0007669"/>
    <property type="project" value="UniProtKB-UniRule"/>
</dbReference>
<reference evidence="14" key="1">
    <citation type="submission" date="2019-06" db="EMBL/GenBank/DDBJ databases">
        <authorList>
            <person name="Zheng W."/>
        </authorList>
    </citation>
    <scope>NUCLEOTIDE SEQUENCE</scope>
    <source>
        <strain evidence="14">QDHG01</strain>
    </source>
</reference>
<feature type="compositionally biased region" description="Low complexity" evidence="12">
    <location>
        <begin position="57"/>
        <end position="68"/>
    </location>
</feature>
<dbReference type="PANTHER" id="PTHR10643:SF2">
    <property type="entry name" value="KINETOCHORE PROTEIN NDC80 HOMOLOG"/>
    <property type="match status" value="1"/>
</dbReference>
<comment type="subunit">
    <text evidence="10">Component of the NDC80 complex.</text>
</comment>
<evidence type="ECO:0000256" key="9">
    <source>
        <dbReference type="ARBA" id="ARBA00023328"/>
    </source>
</evidence>
<keyword evidence="6 11" id="KW-0175">Coiled coil</keyword>
<evidence type="ECO:0000256" key="3">
    <source>
        <dbReference type="ARBA" id="ARBA00022618"/>
    </source>
</evidence>
<dbReference type="Pfam" id="PF03801">
    <property type="entry name" value="Ndc80_HEC"/>
    <property type="match status" value="1"/>
</dbReference>
<feature type="coiled-coil region" evidence="11">
    <location>
        <begin position="599"/>
        <end position="697"/>
    </location>
</feature>
<dbReference type="PANTHER" id="PTHR10643">
    <property type="entry name" value="KINETOCHORE PROTEIN NDC80"/>
    <property type="match status" value="1"/>
</dbReference>
<comment type="caution">
    <text evidence="14">The sequence shown here is derived from an EMBL/GenBank/DDBJ whole genome shotgun (WGS) entry which is preliminary data.</text>
</comment>
<proteinExistence type="inferred from homology"/>
<dbReference type="Gene3D" id="1.10.287.1490">
    <property type="match status" value="1"/>
</dbReference>
<evidence type="ECO:0000313" key="14">
    <source>
        <dbReference type="EMBL" id="TNV82587.1"/>
    </source>
</evidence>
<dbReference type="Gene3D" id="1.10.418.30">
    <property type="entry name" value="Ncd80 complex, Ncd80 subunit"/>
    <property type="match status" value="1"/>
</dbReference>
<dbReference type="InterPro" id="IPR005550">
    <property type="entry name" value="Kinetochore_Ndc80"/>
</dbReference>
<evidence type="ECO:0000256" key="1">
    <source>
        <dbReference type="ARBA" id="ARBA00007050"/>
    </source>
</evidence>
<keyword evidence="7 10" id="KW-0539">Nucleus</keyword>
<protein>
    <recommendedName>
        <fullName evidence="10">Kinetochore protein NDC80</fullName>
    </recommendedName>
</protein>
<feature type="region of interest" description="Disordered" evidence="12">
    <location>
        <begin position="1"/>
        <end position="68"/>
    </location>
</feature>
<name>A0A8J8NVW1_HALGN</name>
<keyword evidence="8 10" id="KW-0131">Cell cycle</keyword>
<evidence type="ECO:0000256" key="11">
    <source>
        <dbReference type="SAM" id="Coils"/>
    </source>
</evidence>
<evidence type="ECO:0000313" key="15">
    <source>
        <dbReference type="Proteomes" id="UP000785679"/>
    </source>
</evidence>
<dbReference type="Proteomes" id="UP000785679">
    <property type="component" value="Unassembled WGS sequence"/>
</dbReference>
<feature type="compositionally biased region" description="Low complexity" evidence="12">
    <location>
        <begin position="21"/>
        <end position="41"/>
    </location>
</feature>
<evidence type="ECO:0000256" key="8">
    <source>
        <dbReference type="ARBA" id="ARBA00023306"/>
    </source>
</evidence>
<feature type="domain" description="Kinetochore protein Ndc80 CH" evidence="13">
    <location>
        <begin position="148"/>
        <end position="255"/>
    </location>
</feature>